<name>A0A2U2BAU3_9BACT</name>
<dbReference type="AlphaFoldDB" id="A0A2U2BAU3"/>
<evidence type="ECO:0000313" key="2">
    <source>
        <dbReference type="Proteomes" id="UP000244956"/>
    </source>
</evidence>
<organism evidence="1 2">
    <name type="scientific">Marinilabilia rubra</name>
    <dbReference type="NCBI Taxonomy" id="2162893"/>
    <lineage>
        <taxon>Bacteria</taxon>
        <taxon>Pseudomonadati</taxon>
        <taxon>Bacteroidota</taxon>
        <taxon>Bacteroidia</taxon>
        <taxon>Marinilabiliales</taxon>
        <taxon>Marinilabiliaceae</taxon>
        <taxon>Marinilabilia</taxon>
    </lineage>
</organism>
<accession>A0A2U2BAU3</accession>
<evidence type="ECO:0000313" key="1">
    <source>
        <dbReference type="EMBL" id="PWE00179.1"/>
    </source>
</evidence>
<dbReference type="OrthoDB" id="411385at2"/>
<sequence>MDHVVYLDFKAKELENLKSGQKTMIIRGAMGRKLPYGRVDKGDVLYFVENKGDGLVKGKAVVDSVFNSDKLTKEQSADLVEKNQEKLLLNKGLEKRFSGKRYLVLIAVRDFTGLESFKIDRSDYGNMDDWLPVENIDKVKTQ</sequence>
<proteinExistence type="predicted"/>
<keyword evidence="2" id="KW-1185">Reference proteome</keyword>
<gene>
    <name evidence="1" type="ORF">DDZ16_07445</name>
</gene>
<comment type="caution">
    <text evidence="1">The sequence shown here is derived from an EMBL/GenBank/DDBJ whole genome shotgun (WGS) entry which is preliminary data.</text>
</comment>
<evidence type="ECO:0008006" key="3">
    <source>
        <dbReference type="Google" id="ProtNLM"/>
    </source>
</evidence>
<dbReference type="RefSeq" id="WP_109263802.1">
    <property type="nucleotide sequence ID" value="NZ_QEWP01000004.1"/>
</dbReference>
<dbReference type="Proteomes" id="UP000244956">
    <property type="component" value="Unassembled WGS sequence"/>
</dbReference>
<reference evidence="1 2" key="1">
    <citation type="submission" date="2018-05" db="EMBL/GenBank/DDBJ databases">
        <title>Marinilabilia rubrum sp. nov., isolated from saltern sediment.</title>
        <authorList>
            <person name="Zhang R."/>
        </authorList>
    </citation>
    <scope>NUCLEOTIDE SEQUENCE [LARGE SCALE GENOMIC DNA]</scope>
    <source>
        <strain evidence="1 2">WTE16</strain>
    </source>
</reference>
<dbReference type="EMBL" id="QEWP01000004">
    <property type="protein sequence ID" value="PWE00179.1"/>
    <property type="molecule type" value="Genomic_DNA"/>
</dbReference>
<protein>
    <recommendedName>
        <fullName evidence="3">EVE domain-containing protein</fullName>
    </recommendedName>
</protein>